<accession>A0A3B1CGX4</accession>
<gene>
    <name evidence="1" type="ORF">MNBD_NITROSPINAE02-1956</name>
</gene>
<dbReference type="EMBL" id="UOGE01000083">
    <property type="protein sequence ID" value="VAX23224.1"/>
    <property type="molecule type" value="Genomic_DNA"/>
</dbReference>
<dbReference type="AlphaFoldDB" id="A0A3B1CGX4"/>
<organism evidence="1">
    <name type="scientific">hydrothermal vent metagenome</name>
    <dbReference type="NCBI Taxonomy" id="652676"/>
    <lineage>
        <taxon>unclassified sequences</taxon>
        <taxon>metagenomes</taxon>
        <taxon>ecological metagenomes</taxon>
    </lineage>
</organism>
<proteinExistence type="predicted"/>
<name>A0A3B1CGX4_9ZZZZ</name>
<protein>
    <submittedName>
        <fullName evidence="1">Uncharacterized protein</fullName>
    </submittedName>
</protein>
<sequence>MKHKRTKSPKNDKKFGVKKGVNAIENKPLQEFACSHCGGALKFTADEASCVMCGRPKGHKCPNCLYKKRATAA</sequence>
<reference evidence="1" key="1">
    <citation type="submission" date="2018-06" db="EMBL/GenBank/DDBJ databases">
        <authorList>
            <person name="Zhirakovskaya E."/>
        </authorList>
    </citation>
    <scope>NUCLEOTIDE SEQUENCE</scope>
</reference>
<evidence type="ECO:0000313" key="1">
    <source>
        <dbReference type="EMBL" id="VAX23224.1"/>
    </source>
</evidence>